<dbReference type="InterPro" id="IPR010105">
    <property type="entry name" value="TonB_sidphr_rcpt"/>
</dbReference>
<evidence type="ECO:0000259" key="18">
    <source>
        <dbReference type="Pfam" id="PF00593"/>
    </source>
</evidence>
<dbReference type="GO" id="GO:0038023">
    <property type="term" value="F:signaling receptor activity"/>
    <property type="evidence" value="ECO:0007669"/>
    <property type="project" value="InterPro"/>
</dbReference>
<evidence type="ECO:0000256" key="4">
    <source>
        <dbReference type="ARBA" id="ARBA00022452"/>
    </source>
</evidence>
<dbReference type="PANTHER" id="PTHR32552:SF68">
    <property type="entry name" value="FERRICHROME OUTER MEMBRANE TRANSPORTER_PHAGE RECEPTOR"/>
    <property type="match status" value="1"/>
</dbReference>
<keyword evidence="8" id="KW-0408">Iron</keyword>
<dbReference type="GO" id="GO:0015891">
    <property type="term" value="P:siderophore transport"/>
    <property type="evidence" value="ECO:0007669"/>
    <property type="project" value="InterPro"/>
</dbReference>
<dbReference type="AlphaFoldDB" id="A0A2U2H9Y5"/>
<dbReference type="CDD" id="cd01347">
    <property type="entry name" value="ligand_gated_channel"/>
    <property type="match status" value="1"/>
</dbReference>
<dbReference type="NCBIfam" id="TIGR01783">
    <property type="entry name" value="TonB-siderophor"/>
    <property type="match status" value="1"/>
</dbReference>
<keyword evidence="11 14" id="KW-0472">Membrane</keyword>
<comment type="subcellular location">
    <subcellularLocation>
        <location evidence="1 14">Cell outer membrane</location>
        <topology evidence="1 14">Multi-pass membrane protein</topology>
    </subcellularLocation>
</comment>
<reference evidence="20 21" key="1">
    <citation type="submission" date="2018-04" db="EMBL/GenBank/DDBJ databases">
        <title>Massilia violaceinigra sp. nov., a novel purple-pigmented bacterium isolated from Tianshan glacier, Xinjiang, China.</title>
        <authorList>
            <person name="Wang H."/>
        </authorList>
    </citation>
    <scope>NUCLEOTIDE SEQUENCE [LARGE SCALE GENOMIC DNA]</scope>
    <source>
        <strain evidence="20 21">B448-2</strain>
    </source>
</reference>
<dbReference type="InterPro" id="IPR010917">
    <property type="entry name" value="TonB_rcpt_CS"/>
</dbReference>
<feature type="short sequence motif" description="TonB C-terminal box" evidence="15">
    <location>
        <begin position="702"/>
        <end position="719"/>
    </location>
</feature>
<dbReference type="Pfam" id="PF07715">
    <property type="entry name" value="Plug"/>
    <property type="match status" value="1"/>
</dbReference>
<organism evidence="20 21">
    <name type="scientific">Massilia glaciei</name>
    <dbReference type="NCBI Taxonomy" id="1524097"/>
    <lineage>
        <taxon>Bacteria</taxon>
        <taxon>Pseudomonadati</taxon>
        <taxon>Pseudomonadota</taxon>
        <taxon>Betaproteobacteria</taxon>
        <taxon>Burkholderiales</taxon>
        <taxon>Oxalobacteraceae</taxon>
        <taxon>Telluria group</taxon>
        <taxon>Massilia</taxon>
    </lineage>
</organism>
<feature type="domain" description="TonB-dependent receptor-like beta-barrel" evidence="18">
    <location>
        <begin position="245"/>
        <end position="688"/>
    </location>
</feature>
<keyword evidence="12 20" id="KW-0675">Receptor</keyword>
<keyword evidence="10 16" id="KW-0798">TonB box</keyword>
<evidence type="ECO:0000256" key="17">
    <source>
        <dbReference type="SAM" id="SignalP"/>
    </source>
</evidence>
<evidence type="ECO:0000256" key="7">
    <source>
        <dbReference type="ARBA" id="ARBA00022729"/>
    </source>
</evidence>
<keyword evidence="6 14" id="KW-0812">Transmembrane</keyword>
<dbReference type="OrthoDB" id="9790771at2"/>
<sequence length="719" mass="77621">MQSDNAAPTSRTRPTLIAAAVHLALLSLVGGHAMAQTAPAPKDGATLQEVKVIGTAETNYAAKTTSSATKTDTLLRDTPQAITVITQEFMRDQAMQNMADVIRYVPGIVTSQGEGNRDAAVFRGSASTADFFIDGVRDDVQYFRDFYNIDSVEALKGSNAMIFGRGGSGGVINRVSKTPQWNSIAGGSLTLGRWNNRRATADLGQAINDKMAFRVNVMAEDSDSFREGVTVRRAGINPTLAIRAGANTSVLLGYEHFRDTREADRGIASQNRRPYDADPSTIMGDLDNSPTWSRVNAFSALLEHDFGNGVTLRNRSRYADYDKFYQNVYASSSVSTTNDTLTLAAYNNATGRSNLFNQTDLMFSVSTGALKHKISTGLELGRQETDNLRMSGKFGFTNAATFPVSAVAGNVNTPVNFARTPTDAVNSGTSSVAAVYLQDQIELGPQWQAIVGLRYDRFSVDFLDKKGAPGTAPTRIKITDTPVSPRVGLVYKPFEAMSLYGSYSVAFQPRAGEQLSSLAASTAAFEPEEFENIELGAKWDVSDELSATAALYRLERSNVVVPTAVAGVSELAPGQTSKGVELGLAGKLTKRWSVMGGFAWQESVYEEKSGSIAAGTPVAQVPKTTLSLWNRYQFTPAWAAGLGLVYRDEMFAGTGAAKTTLPGYTRVDGAVFYQIDAKYKVQANIENLLDKKYYASAHNDNNITPGSPRALRVTLHAKF</sequence>
<proteinExistence type="inferred from homology"/>
<evidence type="ECO:0000256" key="6">
    <source>
        <dbReference type="ARBA" id="ARBA00022692"/>
    </source>
</evidence>
<dbReference type="InterPro" id="IPR037066">
    <property type="entry name" value="Plug_dom_sf"/>
</dbReference>
<evidence type="ECO:0000256" key="1">
    <source>
        <dbReference type="ARBA" id="ARBA00004571"/>
    </source>
</evidence>
<feature type="domain" description="TonB-dependent receptor plug" evidence="19">
    <location>
        <begin position="75"/>
        <end position="171"/>
    </location>
</feature>
<evidence type="ECO:0000256" key="8">
    <source>
        <dbReference type="ARBA" id="ARBA00023004"/>
    </source>
</evidence>
<evidence type="ECO:0000256" key="9">
    <source>
        <dbReference type="ARBA" id="ARBA00023065"/>
    </source>
</evidence>
<accession>A0A2U2H9Y5</accession>
<dbReference type="GO" id="GO:0009279">
    <property type="term" value="C:cell outer membrane"/>
    <property type="evidence" value="ECO:0007669"/>
    <property type="project" value="UniProtKB-SubCell"/>
</dbReference>
<keyword evidence="4 14" id="KW-1134">Transmembrane beta strand</keyword>
<dbReference type="SUPFAM" id="SSF56935">
    <property type="entry name" value="Porins"/>
    <property type="match status" value="1"/>
</dbReference>
<dbReference type="InterPro" id="IPR000531">
    <property type="entry name" value="Beta-barrel_TonB"/>
</dbReference>
<protein>
    <submittedName>
        <fullName evidence="20">TonB-dependent siderophore receptor</fullName>
    </submittedName>
</protein>
<feature type="chain" id="PRO_5015439799" evidence="17">
    <location>
        <begin position="36"/>
        <end position="719"/>
    </location>
</feature>
<evidence type="ECO:0000256" key="16">
    <source>
        <dbReference type="RuleBase" id="RU003357"/>
    </source>
</evidence>
<evidence type="ECO:0000256" key="10">
    <source>
        <dbReference type="ARBA" id="ARBA00023077"/>
    </source>
</evidence>
<evidence type="ECO:0000256" key="13">
    <source>
        <dbReference type="ARBA" id="ARBA00023237"/>
    </source>
</evidence>
<keyword evidence="9" id="KW-0406">Ion transport</keyword>
<keyword evidence="5" id="KW-0410">Iron transport</keyword>
<keyword evidence="21" id="KW-1185">Reference proteome</keyword>
<dbReference type="Proteomes" id="UP000241421">
    <property type="component" value="Unassembled WGS sequence"/>
</dbReference>
<evidence type="ECO:0000256" key="15">
    <source>
        <dbReference type="PROSITE-ProRule" id="PRU10144"/>
    </source>
</evidence>
<gene>
    <name evidence="20" type="ORF">C7C56_026925</name>
</gene>
<feature type="signal peptide" evidence="17">
    <location>
        <begin position="1"/>
        <end position="35"/>
    </location>
</feature>
<evidence type="ECO:0000256" key="14">
    <source>
        <dbReference type="PROSITE-ProRule" id="PRU01360"/>
    </source>
</evidence>
<evidence type="ECO:0000256" key="2">
    <source>
        <dbReference type="ARBA" id="ARBA00009810"/>
    </source>
</evidence>
<evidence type="ECO:0000256" key="12">
    <source>
        <dbReference type="ARBA" id="ARBA00023170"/>
    </source>
</evidence>
<keyword evidence="3 14" id="KW-0813">Transport</keyword>
<keyword evidence="7 17" id="KW-0732">Signal</keyword>
<dbReference type="Gene3D" id="2.40.170.20">
    <property type="entry name" value="TonB-dependent receptor, beta-barrel domain"/>
    <property type="match status" value="1"/>
</dbReference>
<dbReference type="InterPro" id="IPR039426">
    <property type="entry name" value="TonB-dep_rcpt-like"/>
</dbReference>
<evidence type="ECO:0000256" key="3">
    <source>
        <dbReference type="ARBA" id="ARBA00022448"/>
    </source>
</evidence>
<dbReference type="EMBL" id="PXWF02000339">
    <property type="protein sequence ID" value="PWF39436.1"/>
    <property type="molecule type" value="Genomic_DNA"/>
</dbReference>
<comment type="caution">
    <text evidence="20">The sequence shown here is derived from an EMBL/GenBank/DDBJ whole genome shotgun (WGS) entry which is preliminary data.</text>
</comment>
<evidence type="ECO:0000313" key="20">
    <source>
        <dbReference type="EMBL" id="PWF39436.1"/>
    </source>
</evidence>
<evidence type="ECO:0000313" key="21">
    <source>
        <dbReference type="Proteomes" id="UP000241421"/>
    </source>
</evidence>
<dbReference type="PANTHER" id="PTHR32552">
    <property type="entry name" value="FERRICHROME IRON RECEPTOR-RELATED"/>
    <property type="match status" value="1"/>
</dbReference>
<dbReference type="RefSeq" id="WP_106760414.1">
    <property type="nucleotide sequence ID" value="NZ_PXWF02000339.1"/>
</dbReference>
<dbReference type="PROSITE" id="PS01156">
    <property type="entry name" value="TONB_DEPENDENT_REC_2"/>
    <property type="match status" value="1"/>
</dbReference>
<dbReference type="InterPro" id="IPR012910">
    <property type="entry name" value="Plug_dom"/>
</dbReference>
<evidence type="ECO:0000259" key="19">
    <source>
        <dbReference type="Pfam" id="PF07715"/>
    </source>
</evidence>
<keyword evidence="13 14" id="KW-0998">Cell outer membrane</keyword>
<evidence type="ECO:0000256" key="11">
    <source>
        <dbReference type="ARBA" id="ARBA00023136"/>
    </source>
</evidence>
<comment type="similarity">
    <text evidence="2 14 16">Belongs to the TonB-dependent receptor family.</text>
</comment>
<dbReference type="Pfam" id="PF00593">
    <property type="entry name" value="TonB_dep_Rec_b-barrel"/>
    <property type="match status" value="1"/>
</dbReference>
<dbReference type="Gene3D" id="2.170.130.10">
    <property type="entry name" value="TonB-dependent receptor, plug domain"/>
    <property type="match status" value="1"/>
</dbReference>
<dbReference type="GO" id="GO:0015344">
    <property type="term" value="F:siderophore uptake transmembrane transporter activity"/>
    <property type="evidence" value="ECO:0007669"/>
    <property type="project" value="TreeGrafter"/>
</dbReference>
<evidence type="ECO:0000256" key="5">
    <source>
        <dbReference type="ARBA" id="ARBA00022496"/>
    </source>
</evidence>
<name>A0A2U2H9Y5_9BURK</name>
<dbReference type="InterPro" id="IPR036942">
    <property type="entry name" value="Beta-barrel_TonB_sf"/>
</dbReference>
<dbReference type="PROSITE" id="PS52016">
    <property type="entry name" value="TONB_DEPENDENT_REC_3"/>
    <property type="match status" value="1"/>
</dbReference>